<dbReference type="InterPro" id="IPR036410">
    <property type="entry name" value="HSP_DnaJ_Cys-rich_dom_sf"/>
</dbReference>
<evidence type="ECO:0000256" key="3">
    <source>
        <dbReference type="ARBA" id="ARBA00022723"/>
    </source>
</evidence>
<keyword evidence="3" id="KW-0479">Metal-binding</keyword>
<comment type="similarity">
    <text evidence="8">Belongs to the nanos family.</text>
</comment>
<proteinExistence type="inferred from homology"/>
<dbReference type="OrthoDB" id="10010129at2759"/>
<comment type="caution">
    <text evidence="10">The sequence shown here is derived from an EMBL/GenBank/DDBJ whole genome shotgun (WGS) entry which is preliminary data.</text>
</comment>
<dbReference type="AlphaFoldDB" id="A0A7J7KF71"/>
<keyword evidence="4 8" id="KW-0863">Zinc-finger</keyword>
<evidence type="ECO:0000256" key="8">
    <source>
        <dbReference type="PROSITE-ProRule" id="PRU00855"/>
    </source>
</evidence>
<dbReference type="InterPro" id="IPR008705">
    <property type="entry name" value="Nanos/Xcar2"/>
</dbReference>
<evidence type="ECO:0000256" key="1">
    <source>
        <dbReference type="ARBA" id="ARBA00004496"/>
    </source>
</evidence>
<name>A0A7J7KF71_BUGNE</name>
<dbReference type="GO" id="GO:0008270">
    <property type="term" value="F:zinc ion binding"/>
    <property type="evidence" value="ECO:0007669"/>
    <property type="project" value="UniProtKB-KW"/>
</dbReference>
<dbReference type="GO" id="GO:0006417">
    <property type="term" value="P:regulation of translation"/>
    <property type="evidence" value="ECO:0007669"/>
    <property type="project" value="UniProtKB-UniRule"/>
</dbReference>
<keyword evidence="2" id="KW-0963">Cytoplasm</keyword>
<organism evidence="10 11">
    <name type="scientific">Bugula neritina</name>
    <name type="common">Brown bryozoan</name>
    <name type="synonym">Sertularia neritina</name>
    <dbReference type="NCBI Taxonomy" id="10212"/>
    <lineage>
        <taxon>Eukaryota</taxon>
        <taxon>Metazoa</taxon>
        <taxon>Spiralia</taxon>
        <taxon>Lophotrochozoa</taxon>
        <taxon>Bryozoa</taxon>
        <taxon>Gymnolaemata</taxon>
        <taxon>Cheilostomatida</taxon>
        <taxon>Flustrina</taxon>
        <taxon>Buguloidea</taxon>
        <taxon>Bugulidae</taxon>
        <taxon>Bugula</taxon>
    </lineage>
</organism>
<dbReference type="Gene3D" id="4.10.60.30">
    <property type="entry name" value="Nanos, RNA-binding domain"/>
    <property type="match status" value="1"/>
</dbReference>
<dbReference type="GO" id="GO:0003723">
    <property type="term" value="F:RNA binding"/>
    <property type="evidence" value="ECO:0007669"/>
    <property type="project" value="UniProtKB-UniRule"/>
</dbReference>
<dbReference type="PANTHER" id="PTHR12887">
    <property type="entry name" value="NANOS PROTEIN"/>
    <property type="match status" value="1"/>
</dbReference>
<keyword evidence="6 8" id="KW-0810">Translation regulation</keyword>
<dbReference type="PROSITE" id="PS51522">
    <property type="entry name" value="ZF_NANOS"/>
    <property type="match status" value="1"/>
</dbReference>
<evidence type="ECO:0000259" key="9">
    <source>
        <dbReference type="PROSITE" id="PS51522"/>
    </source>
</evidence>
<evidence type="ECO:0000256" key="2">
    <source>
        <dbReference type="ARBA" id="ARBA00022490"/>
    </source>
</evidence>
<protein>
    <submittedName>
        <fullName evidence="10">NANOS2</fullName>
    </submittedName>
</protein>
<evidence type="ECO:0000313" key="10">
    <source>
        <dbReference type="EMBL" id="KAF6037289.1"/>
    </source>
</evidence>
<accession>A0A7J7KF71</accession>
<dbReference type="SUPFAM" id="SSF57938">
    <property type="entry name" value="DnaJ/Hsp40 cysteine-rich domain"/>
    <property type="match status" value="1"/>
</dbReference>
<evidence type="ECO:0000256" key="4">
    <source>
        <dbReference type="ARBA" id="ARBA00022771"/>
    </source>
</evidence>
<sequence>MPVPHTGSVIFSGSEFYIKKHEPTKVQQAHVSIATGIKPASSNVTCNFCRGNGERPVVYNSHALRDTDRNLTCPVLRSYVCPQCGGTGDTAHTLSYCPWTKEKSVAKAIKQQAGRNSMGLKKK</sequence>
<dbReference type="GO" id="GO:0005737">
    <property type="term" value="C:cytoplasm"/>
    <property type="evidence" value="ECO:0007669"/>
    <property type="project" value="UniProtKB-SubCell"/>
</dbReference>
<keyword evidence="11" id="KW-1185">Reference proteome</keyword>
<reference evidence="10" key="1">
    <citation type="submission" date="2020-06" db="EMBL/GenBank/DDBJ databases">
        <title>Draft genome of Bugula neritina, a colonial animal packing powerful symbionts and potential medicines.</title>
        <authorList>
            <person name="Rayko M."/>
        </authorList>
    </citation>
    <scope>NUCLEOTIDE SEQUENCE [LARGE SCALE GENOMIC DNA]</scope>
    <source>
        <strain evidence="10">Kwan_BN1</strain>
    </source>
</reference>
<dbReference type="Proteomes" id="UP000593567">
    <property type="component" value="Unassembled WGS sequence"/>
</dbReference>
<keyword evidence="5" id="KW-0862">Zinc</keyword>
<feature type="domain" description="Nanos-type" evidence="9">
    <location>
        <begin position="45"/>
        <end position="99"/>
    </location>
</feature>
<gene>
    <name evidence="10" type="ORF">EB796_004403</name>
</gene>
<dbReference type="Pfam" id="PF05741">
    <property type="entry name" value="zf-nanos"/>
    <property type="match status" value="1"/>
</dbReference>
<evidence type="ECO:0000256" key="6">
    <source>
        <dbReference type="ARBA" id="ARBA00022845"/>
    </source>
</evidence>
<evidence type="ECO:0000256" key="7">
    <source>
        <dbReference type="ARBA" id="ARBA00022884"/>
    </source>
</evidence>
<dbReference type="EMBL" id="VXIV02000592">
    <property type="protein sequence ID" value="KAF6037289.1"/>
    <property type="molecule type" value="Genomic_DNA"/>
</dbReference>
<dbReference type="InterPro" id="IPR024161">
    <property type="entry name" value="Znf_nanos-typ"/>
</dbReference>
<comment type="subcellular location">
    <subcellularLocation>
        <location evidence="1">Cytoplasm</location>
    </subcellularLocation>
</comment>
<keyword evidence="7 8" id="KW-0694">RNA-binding</keyword>
<evidence type="ECO:0000256" key="5">
    <source>
        <dbReference type="ARBA" id="ARBA00022833"/>
    </source>
</evidence>
<dbReference type="InterPro" id="IPR038129">
    <property type="entry name" value="Nanos_sf"/>
</dbReference>
<evidence type="ECO:0000313" key="11">
    <source>
        <dbReference type="Proteomes" id="UP000593567"/>
    </source>
</evidence>